<dbReference type="KEGG" id="cel:CELE_Y54E2A.5"/>
<evidence type="ECO:0000256" key="2">
    <source>
        <dbReference type="SAM" id="SignalP"/>
    </source>
</evidence>
<dbReference type="AlphaFoldDB" id="Q9XWI9"/>
<dbReference type="RefSeq" id="NP_497061.1">
    <property type="nucleotide sequence ID" value="NM_064660.3"/>
</dbReference>
<dbReference type="WormBase" id="Y54E2A.5">
    <property type="protein sequence ID" value="CE20304"/>
    <property type="gene ID" value="WBGene00013190"/>
</dbReference>
<keyword evidence="2" id="KW-0732">Signal</keyword>
<keyword evidence="1" id="KW-1133">Transmembrane helix</keyword>
<keyword evidence="1" id="KW-0472">Membrane</keyword>
<evidence type="ECO:0000313" key="4">
    <source>
        <dbReference type="Proteomes" id="UP000001940"/>
    </source>
</evidence>
<gene>
    <name evidence="3" type="ORF">CELE_Y54E2A.5</name>
    <name evidence="3 5" type="ORF">Y54E2A.5</name>
</gene>
<dbReference type="PaxDb" id="6239-Y54E2A.5"/>
<dbReference type="InParanoid" id="Q9XWI9"/>
<dbReference type="AGR" id="WB:WBGene00013190"/>
<dbReference type="Bgee" id="WBGene00013190">
    <property type="expression patterns" value="Expressed in larva and 1 other cell type or tissue"/>
</dbReference>
<dbReference type="SMR" id="Q9XWI9"/>
<organism evidence="3 4">
    <name type="scientific">Caenorhabditis elegans</name>
    <dbReference type="NCBI Taxonomy" id="6239"/>
    <lineage>
        <taxon>Eukaryota</taxon>
        <taxon>Metazoa</taxon>
        <taxon>Ecdysozoa</taxon>
        <taxon>Nematoda</taxon>
        <taxon>Chromadorea</taxon>
        <taxon>Rhabditida</taxon>
        <taxon>Rhabditina</taxon>
        <taxon>Rhabditomorpha</taxon>
        <taxon>Rhabditoidea</taxon>
        <taxon>Rhabditidae</taxon>
        <taxon>Peloderinae</taxon>
        <taxon>Caenorhabditis</taxon>
    </lineage>
</organism>
<dbReference type="PIR" id="T27145">
    <property type="entry name" value="T27145"/>
</dbReference>
<dbReference type="GeneID" id="175134"/>
<protein>
    <submittedName>
        <fullName evidence="3">Secreted protein</fullName>
    </submittedName>
</protein>
<accession>Q9XWI9</accession>
<dbReference type="eggNOG" id="ENOG502TI6Y">
    <property type="taxonomic scope" value="Eukaryota"/>
</dbReference>
<dbReference type="UCSC" id="Y54E2A.5">
    <property type="organism name" value="c. elegans"/>
</dbReference>
<evidence type="ECO:0000256" key="1">
    <source>
        <dbReference type="SAM" id="Phobius"/>
    </source>
</evidence>
<dbReference type="FunCoup" id="Q9XWI9">
    <property type="interactions" value="120"/>
</dbReference>
<evidence type="ECO:0000313" key="3">
    <source>
        <dbReference type="EMBL" id="CAA21678.1"/>
    </source>
</evidence>
<name>Q9XWI9_CAEEL</name>
<dbReference type="HOGENOM" id="CLU_1171534_0_0_1"/>
<keyword evidence="4" id="KW-1185">Reference proteome</keyword>
<dbReference type="OMA" id="QCGNNKF"/>
<dbReference type="EMBL" id="BX284602">
    <property type="protein sequence ID" value="CAA21678.1"/>
    <property type="molecule type" value="Genomic_DNA"/>
</dbReference>
<reference evidence="3 4" key="1">
    <citation type="journal article" date="1998" name="Science">
        <title>Genome sequence of the nematode C. elegans: a platform for investigating biology.</title>
        <authorList>
            <consortium name="The C. elegans sequencing consortium"/>
            <person name="Sulson J.E."/>
            <person name="Waterston R."/>
        </authorList>
    </citation>
    <scope>NUCLEOTIDE SEQUENCE [LARGE SCALE GENOMIC DNA]</scope>
    <source>
        <strain evidence="3 4">Bristol N2</strain>
    </source>
</reference>
<keyword evidence="1" id="KW-0812">Transmembrane</keyword>
<dbReference type="CTD" id="175134"/>
<sequence length="237" mass="26573">MKLVLAVIFVFLTFSAADVDGDVQCGNNKFCRVGFRPFKYSQKVRNDFQLLRVKAQELEILSTNRILGIRSDADLSTLISWQSELCRDDTVGFVLDKNVSEYRVSCVWTGSSQLGQCRAVPPKYMAEVYSFIEEDEWEEKLQKVRNAIGCDTSAAVNFQEFVEIKPPKTNGAHGASIRKSGGKTNTTAIRYVKRHRTLSEFVICNDRCVQGGIGYSASLVIILALAISFFKNCIQVE</sequence>
<dbReference type="OrthoDB" id="5575at2759"/>
<feature type="transmembrane region" description="Helical" evidence="1">
    <location>
        <begin position="212"/>
        <end position="230"/>
    </location>
</feature>
<proteinExistence type="predicted"/>
<evidence type="ECO:0000313" key="5">
    <source>
        <dbReference type="WormBase" id="Y54E2A.5"/>
    </source>
</evidence>
<dbReference type="Proteomes" id="UP000001940">
    <property type="component" value="Chromosome II"/>
</dbReference>
<feature type="chain" id="PRO_5004337794" evidence="2">
    <location>
        <begin position="18"/>
        <end position="237"/>
    </location>
</feature>
<feature type="signal peptide" evidence="2">
    <location>
        <begin position="1"/>
        <end position="17"/>
    </location>
</feature>